<dbReference type="RefSeq" id="WP_062660746.1">
    <property type="nucleotide sequence ID" value="NZ_FIZX01000001.1"/>
</dbReference>
<reference evidence="2" key="1">
    <citation type="submission" date="2016-02" db="EMBL/GenBank/DDBJ databases">
        <authorList>
            <person name="Rodrigo-Torres Lidia"/>
            <person name="Arahal R.David."/>
        </authorList>
    </citation>
    <scope>NUCLEOTIDE SEQUENCE [LARGE SCALE GENOMIC DNA]</scope>
    <source>
        <strain evidence="2">CECT 9029</strain>
    </source>
</reference>
<dbReference type="STRING" id="1796497.GCE9029_00334"/>
<keyword evidence="2" id="KW-1185">Reference proteome</keyword>
<dbReference type="Proteomes" id="UP000071641">
    <property type="component" value="Unassembled WGS sequence"/>
</dbReference>
<accession>A0A128ETZ7</accession>
<evidence type="ECO:0000313" key="2">
    <source>
        <dbReference type="Proteomes" id="UP000071641"/>
    </source>
</evidence>
<dbReference type="SUPFAM" id="SSF54593">
    <property type="entry name" value="Glyoxalase/Bleomycin resistance protein/Dihydroxybiphenyl dioxygenase"/>
    <property type="match status" value="1"/>
</dbReference>
<protein>
    <recommendedName>
        <fullName evidence="3">VOC domain-containing protein</fullName>
    </recommendedName>
</protein>
<sequence>MKDITTTWQFDHLSVFSREEDETLLKLATVLGLHQGKRPAFPFPGRWFYQGKDALLHVVDVEDEAQVKLNHVAFRSEIPANRLMAKLDAAGFDFTLARVPEEGVVQVFLAVGTLLIELDVPDTDMPEDIPVVRSANQLKH</sequence>
<dbReference type="InterPro" id="IPR029068">
    <property type="entry name" value="Glyas_Bleomycin-R_OHBP_Dase"/>
</dbReference>
<dbReference type="EMBL" id="FIZX01000001">
    <property type="protein sequence ID" value="CZF77650.1"/>
    <property type="molecule type" value="Genomic_DNA"/>
</dbReference>
<gene>
    <name evidence="1" type="ORF">GCE9029_00334</name>
</gene>
<name>A0A128ETZ7_9GAMM</name>
<organism evidence="1 2">
    <name type="scientific">Grimontia celer</name>
    <dbReference type="NCBI Taxonomy" id="1796497"/>
    <lineage>
        <taxon>Bacteria</taxon>
        <taxon>Pseudomonadati</taxon>
        <taxon>Pseudomonadota</taxon>
        <taxon>Gammaproteobacteria</taxon>
        <taxon>Vibrionales</taxon>
        <taxon>Vibrionaceae</taxon>
        <taxon>Grimontia</taxon>
    </lineage>
</organism>
<dbReference type="AlphaFoldDB" id="A0A128ETZ7"/>
<dbReference type="OrthoDB" id="9804944at2"/>
<proteinExistence type="predicted"/>
<evidence type="ECO:0000313" key="1">
    <source>
        <dbReference type="EMBL" id="CZF77650.1"/>
    </source>
</evidence>
<dbReference type="Gene3D" id="3.10.180.10">
    <property type="entry name" value="2,3-Dihydroxybiphenyl 1,2-Dioxygenase, domain 1"/>
    <property type="match status" value="1"/>
</dbReference>
<evidence type="ECO:0008006" key="3">
    <source>
        <dbReference type="Google" id="ProtNLM"/>
    </source>
</evidence>